<dbReference type="eggNOG" id="arCOG02569">
    <property type="taxonomic scope" value="Archaea"/>
</dbReference>
<reference evidence="6 7" key="1">
    <citation type="journal article" date="2014" name="Int. J. Syst. Evol. Microbiol.">
        <title>Methanobacterium paludis sp. nov. and a novel strain of Methanobacterium lacus isolated from northern peatlands.</title>
        <authorList>
            <person name="Cadillo-Quiroz H."/>
            <person name="Brauer S.L."/>
            <person name="Goodson N."/>
            <person name="Yavitt J.B."/>
            <person name="Zinder S.H."/>
        </authorList>
    </citation>
    <scope>NUCLEOTIDE SEQUENCE [LARGE SCALE GENOMIC DNA]</scope>
    <source>
        <strain evidence="7">DSM 25820 / JCM 18151 / SWAN1</strain>
    </source>
</reference>
<dbReference type="InterPro" id="IPR050368">
    <property type="entry name" value="ClC-type_chloride_channel"/>
</dbReference>
<evidence type="ECO:0000313" key="6">
    <source>
        <dbReference type="EMBL" id="AEG19383.1"/>
    </source>
</evidence>
<keyword evidence="4 5" id="KW-0472">Membrane</keyword>
<evidence type="ECO:0000256" key="5">
    <source>
        <dbReference type="SAM" id="Phobius"/>
    </source>
</evidence>
<feature type="transmembrane region" description="Helical" evidence="5">
    <location>
        <begin position="238"/>
        <end position="262"/>
    </location>
</feature>
<dbReference type="STRING" id="868131.MSWAN_2379"/>
<keyword evidence="3 5" id="KW-1133">Transmembrane helix</keyword>
<evidence type="ECO:0000313" key="7">
    <source>
        <dbReference type="Proteomes" id="UP000009231"/>
    </source>
</evidence>
<evidence type="ECO:0000256" key="2">
    <source>
        <dbReference type="ARBA" id="ARBA00022692"/>
    </source>
</evidence>
<evidence type="ECO:0000256" key="1">
    <source>
        <dbReference type="ARBA" id="ARBA00004141"/>
    </source>
</evidence>
<feature type="transmembrane region" description="Helical" evidence="5">
    <location>
        <begin position="164"/>
        <end position="188"/>
    </location>
</feature>
<accession>F6D6F0</accession>
<feature type="transmembrane region" description="Helical" evidence="5">
    <location>
        <begin position="338"/>
        <end position="363"/>
    </location>
</feature>
<feature type="transmembrane region" description="Helical" evidence="5">
    <location>
        <begin position="405"/>
        <end position="423"/>
    </location>
</feature>
<dbReference type="KEGG" id="mew:MSWAN_2379"/>
<feature type="transmembrane region" description="Helical" evidence="5">
    <location>
        <begin position="313"/>
        <end position="331"/>
    </location>
</feature>
<dbReference type="HOGENOM" id="CLU_015263_8_0_2"/>
<protein>
    <submittedName>
        <fullName evidence="6">Cl-channel voltage-gated family protein</fullName>
    </submittedName>
</protein>
<feature type="transmembrane region" description="Helical" evidence="5">
    <location>
        <begin position="195"/>
        <end position="218"/>
    </location>
</feature>
<feature type="transmembrane region" description="Helical" evidence="5">
    <location>
        <begin position="369"/>
        <end position="398"/>
    </location>
</feature>
<dbReference type="Gene3D" id="1.10.3080.10">
    <property type="entry name" value="Clc chloride channel"/>
    <property type="match status" value="1"/>
</dbReference>
<organism evidence="6 7">
    <name type="scientific">Methanobacterium paludis (strain DSM 25820 / JCM 18151 / SWAN1)</name>
    <dbReference type="NCBI Taxonomy" id="868131"/>
    <lineage>
        <taxon>Archaea</taxon>
        <taxon>Methanobacteriati</taxon>
        <taxon>Methanobacteriota</taxon>
        <taxon>Methanomada group</taxon>
        <taxon>Methanobacteria</taxon>
        <taxon>Methanobacteriales</taxon>
        <taxon>Methanobacteriaceae</taxon>
        <taxon>Methanobacterium</taxon>
    </lineage>
</organism>
<sequence>MALTSQNVARNGVFNMSEDFNLKSKDYWKRMGWGLFLGLISALGTFIFIMLMNLGQGLFFSKLTDNWTPFSGPWWMVVVMTVAGLLVGIIHRYTPAQQMDTFEAMDKGYLDPKPVPSSLLASLISLISGFSLGPEVPSGFLAAGLGSWISKKRKMDPRTTRTTVLSSVSGAFAGLFSSPLAMLIMLLETNHKQNVIYYGTLLIAGLAAVIGFAIFYLFNDFNYASLLGILSPPAYDLRLWQLGASVLMGVLAVPFALVFVIFNKIFSRLVEPIKSKPVLRSTLGGFSLGLLAIVIPSSIGLGTTEMSIVTQQATQIGVLLLVVFALVKLLALSGALNFGFIGGPIFPLLFVGSCLGAAINLIFPQIPLGLALGCMIVAVPAAIVPIPIALGAIGIIIIGLSPTNALPVFIAALVSFSITHGLLGGDHKKASEVEGADEN</sequence>
<keyword evidence="2 5" id="KW-0812">Transmembrane</keyword>
<dbReference type="EMBL" id="CP002772">
    <property type="protein sequence ID" value="AEG19383.1"/>
    <property type="molecule type" value="Genomic_DNA"/>
</dbReference>
<dbReference type="PANTHER" id="PTHR43427">
    <property type="entry name" value="CHLORIDE CHANNEL PROTEIN CLC-E"/>
    <property type="match status" value="1"/>
</dbReference>
<dbReference type="InterPro" id="IPR001807">
    <property type="entry name" value="ClC"/>
</dbReference>
<dbReference type="GO" id="GO:0016020">
    <property type="term" value="C:membrane"/>
    <property type="evidence" value="ECO:0007669"/>
    <property type="project" value="UniProtKB-SubCell"/>
</dbReference>
<comment type="subcellular location">
    <subcellularLocation>
        <location evidence="1">Membrane</location>
        <topology evidence="1">Multi-pass membrane protein</topology>
    </subcellularLocation>
</comment>
<proteinExistence type="predicted"/>
<dbReference type="Proteomes" id="UP000009231">
    <property type="component" value="Chromosome"/>
</dbReference>
<name>F6D6F0_METPW</name>
<feature type="transmembrane region" description="Helical" evidence="5">
    <location>
        <begin position="74"/>
        <end position="94"/>
    </location>
</feature>
<evidence type="ECO:0000256" key="4">
    <source>
        <dbReference type="ARBA" id="ARBA00023136"/>
    </source>
</evidence>
<dbReference type="Pfam" id="PF00654">
    <property type="entry name" value="Voltage_CLC"/>
    <property type="match status" value="1"/>
</dbReference>
<feature type="transmembrane region" description="Helical" evidence="5">
    <location>
        <begin position="283"/>
        <end position="301"/>
    </location>
</feature>
<gene>
    <name evidence="6" type="ordered locus">MSWAN_2379</name>
</gene>
<keyword evidence="7" id="KW-1185">Reference proteome</keyword>
<dbReference type="InterPro" id="IPR014743">
    <property type="entry name" value="Cl-channel_core"/>
</dbReference>
<dbReference type="SUPFAM" id="SSF81340">
    <property type="entry name" value="Clc chloride channel"/>
    <property type="match status" value="1"/>
</dbReference>
<evidence type="ECO:0000256" key="3">
    <source>
        <dbReference type="ARBA" id="ARBA00022989"/>
    </source>
</evidence>
<dbReference type="CDD" id="cd00400">
    <property type="entry name" value="Voltage_gated_ClC"/>
    <property type="match status" value="1"/>
</dbReference>
<dbReference type="AlphaFoldDB" id="F6D6F0"/>
<feature type="transmembrane region" description="Helical" evidence="5">
    <location>
        <begin position="33"/>
        <end position="54"/>
    </location>
</feature>
<dbReference type="GeneID" id="10669909"/>
<dbReference type="RefSeq" id="WP_013826882.1">
    <property type="nucleotide sequence ID" value="NC_015574.1"/>
</dbReference>
<dbReference type="GO" id="GO:0015108">
    <property type="term" value="F:chloride transmembrane transporter activity"/>
    <property type="evidence" value="ECO:0007669"/>
    <property type="project" value="InterPro"/>
</dbReference>